<keyword evidence="2" id="KW-1133">Transmembrane helix</keyword>
<reference evidence="4" key="1">
    <citation type="journal article" date="2019" name="Int. J. Syst. Evol. Microbiol.">
        <title>The Global Catalogue of Microorganisms (GCM) 10K type strain sequencing project: providing services to taxonomists for standard genome sequencing and annotation.</title>
        <authorList>
            <consortium name="The Broad Institute Genomics Platform"/>
            <consortium name="The Broad Institute Genome Sequencing Center for Infectious Disease"/>
            <person name="Wu L."/>
            <person name="Ma J."/>
        </authorList>
    </citation>
    <scope>NUCLEOTIDE SEQUENCE [LARGE SCALE GENOMIC DNA]</scope>
    <source>
        <strain evidence="4">JCM 16904</strain>
    </source>
</reference>
<evidence type="ECO:0000313" key="4">
    <source>
        <dbReference type="Proteomes" id="UP001500902"/>
    </source>
</evidence>
<name>A0ABP7EL84_9ACTN</name>
<sequence>MDEMKLLRHMRAEIAVPDPDELAASIGWRSELPTAPVRSNRWRSLAFTPKRNRGLIIGAALTAALAAALVVGPSVVPGAPGSATSYANAAIEIEKENGEWVAKIKDPLADHERYAEGFRAVGLDVQLRLVPASPVDVGRVVGGDRSGPMPSPLPGDDETPSGRTIITAGKEPSGCQIGQGDCHLAIRIAEDFRGTVSFQVGRPAQQGEPYQRPTLATDSGEVLQGVGAHERPVAEVLDEIKKRDLQVVYERVTSHDEGPSNYATDRYYHLTFEPVDASEVGPDWVVWQARSIQDGVIQLQVSPEKLKPLAESTN</sequence>
<gene>
    <name evidence="3" type="ORF">GCM10022224_102650</name>
</gene>
<keyword evidence="2" id="KW-0472">Membrane</keyword>
<evidence type="ECO:0008006" key="5">
    <source>
        <dbReference type="Google" id="ProtNLM"/>
    </source>
</evidence>
<organism evidence="3 4">
    <name type="scientific">Nonomuraea antimicrobica</name>
    <dbReference type="NCBI Taxonomy" id="561173"/>
    <lineage>
        <taxon>Bacteria</taxon>
        <taxon>Bacillati</taxon>
        <taxon>Actinomycetota</taxon>
        <taxon>Actinomycetes</taxon>
        <taxon>Streptosporangiales</taxon>
        <taxon>Streptosporangiaceae</taxon>
        <taxon>Nonomuraea</taxon>
    </lineage>
</organism>
<feature type="transmembrane region" description="Helical" evidence="2">
    <location>
        <begin position="55"/>
        <end position="76"/>
    </location>
</feature>
<proteinExistence type="predicted"/>
<comment type="caution">
    <text evidence="3">The sequence shown here is derived from an EMBL/GenBank/DDBJ whole genome shotgun (WGS) entry which is preliminary data.</text>
</comment>
<protein>
    <recommendedName>
        <fullName evidence="5">DUF4179 domain-containing protein</fullName>
    </recommendedName>
</protein>
<dbReference type="EMBL" id="BAAAZP010000241">
    <property type="protein sequence ID" value="GAA3720193.1"/>
    <property type="molecule type" value="Genomic_DNA"/>
</dbReference>
<evidence type="ECO:0000256" key="2">
    <source>
        <dbReference type="SAM" id="Phobius"/>
    </source>
</evidence>
<evidence type="ECO:0000256" key="1">
    <source>
        <dbReference type="SAM" id="MobiDB-lite"/>
    </source>
</evidence>
<accession>A0ABP7EL84</accession>
<dbReference type="Proteomes" id="UP001500902">
    <property type="component" value="Unassembled WGS sequence"/>
</dbReference>
<dbReference type="RefSeq" id="WP_344897291.1">
    <property type="nucleotide sequence ID" value="NZ_BAAAZP010000241.1"/>
</dbReference>
<keyword evidence="2" id="KW-0812">Transmembrane</keyword>
<evidence type="ECO:0000313" key="3">
    <source>
        <dbReference type="EMBL" id="GAA3720193.1"/>
    </source>
</evidence>
<feature type="region of interest" description="Disordered" evidence="1">
    <location>
        <begin position="139"/>
        <end position="160"/>
    </location>
</feature>
<keyword evidence="4" id="KW-1185">Reference proteome</keyword>